<dbReference type="Gene3D" id="2.60.40.10">
    <property type="entry name" value="Immunoglobulins"/>
    <property type="match status" value="7"/>
</dbReference>
<dbReference type="SMART" id="SM00060">
    <property type="entry name" value="FN3"/>
    <property type="match status" value="2"/>
</dbReference>
<dbReference type="GO" id="GO:0098609">
    <property type="term" value="P:cell-cell adhesion"/>
    <property type="evidence" value="ECO:0007669"/>
    <property type="project" value="TreeGrafter"/>
</dbReference>
<evidence type="ECO:0000313" key="9">
    <source>
        <dbReference type="Ensembl" id="ENSPKIP00000018746.1"/>
    </source>
</evidence>
<dbReference type="CDD" id="cd00096">
    <property type="entry name" value="Ig"/>
    <property type="match status" value="1"/>
</dbReference>
<dbReference type="FunFam" id="2.60.40.10:FF:000321">
    <property type="entry name" value="protein turtle homolog B isoform X2"/>
    <property type="match status" value="1"/>
</dbReference>
<dbReference type="Pfam" id="PF13927">
    <property type="entry name" value="Ig_3"/>
    <property type="match status" value="3"/>
</dbReference>
<evidence type="ECO:0000256" key="1">
    <source>
        <dbReference type="ARBA" id="ARBA00022737"/>
    </source>
</evidence>
<feature type="region of interest" description="Disordered" evidence="4">
    <location>
        <begin position="1167"/>
        <end position="1230"/>
    </location>
</feature>
<feature type="domain" description="Ig-like" evidence="7">
    <location>
        <begin position="139"/>
        <end position="226"/>
    </location>
</feature>
<feature type="chain" id="PRO_5017285863" evidence="6">
    <location>
        <begin position="18"/>
        <end position="1230"/>
    </location>
</feature>
<evidence type="ECO:0000256" key="4">
    <source>
        <dbReference type="SAM" id="MobiDB-lite"/>
    </source>
</evidence>
<keyword evidence="6" id="KW-0732">Signal</keyword>
<dbReference type="InterPro" id="IPR003961">
    <property type="entry name" value="FN3_dom"/>
</dbReference>
<feature type="signal peptide" evidence="6">
    <location>
        <begin position="1"/>
        <end position="17"/>
    </location>
</feature>
<evidence type="ECO:0000256" key="2">
    <source>
        <dbReference type="ARBA" id="ARBA00023157"/>
    </source>
</evidence>
<keyword evidence="10" id="KW-1185">Reference proteome</keyword>
<keyword evidence="5" id="KW-1133">Transmembrane helix</keyword>
<feature type="domain" description="Fibronectin type-III" evidence="8">
    <location>
        <begin position="510"/>
        <end position="604"/>
    </location>
</feature>
<dbReference type="PROSITE" id="PS50853">
    <property type="entry name" value="FN3"/>
    <property type="match status" value="2"/>
</dbReference>
<feature type="compositionally biased region" description="Pro residues" evidence="4">
    <location>
        <begin position="1171"/>
        <end position="1184"/>
    </location>
</feature>
<dbReference type="SMART" id="SM00409">
    <property type="entry name" value="IG"/>
    <property type="match status" value="5"/>
</dbReference>
<evidence type="ECO:0000259" key="7">
    <source>
        <dbReference type="PROSITE" id="PS50835"/>
    </source>
</evidence>
<feature type="domain" description="Ig-like" evidence="7">
    <location>
        <begin position="420"/>
        <end position="501"/>
    </location>
</feature>
<feature type="region of interest" description="Disordered" evidence="4">
    <location>
        <begin position="757"/>
        <end position="821"/>
    </location>
</feature>
<dbReference type="FunFam" id="2.60.40.10:FF:000272">
    <property type="entry name" value="Immunoglobulin superfamily member 9B"/>
    <property type="match status" value="1"/>
</dbReference>
<dbReference type="CDD" id="cd00063">
    <property type="entry name" value="FN3"/>
    <property type="match status" value="2"/>
</dbReference>
<dbReference type="InterPro" id="IPR007110">
    <property type="entry name" value="Ig-like_dom"/>
</dbReference>
<feature type="domain" description="Fibronectin type-III" evidence="8">
    <location>
        <begin position="614"/>
        <end position="709"/>
    </location>
</feature>
<keyword evidence="1" id="KW-0677">Repeat</keyword>
<dbReference type="PANTHER" id="PTHR44170:SF51">
    <property type="entry name" value="IMMUNOGLOBULIN SUPERFAMILY MEMBER 9B"/>
    <property type="match status" value="1"/>
</dbReference>
<feature type="domain" description="Ig-like" evidence="7">
    <location>
        <begin position="324"/>
        <end position="415"/>
    </location>
</feature>
<accession>A0A3B3RLZ4</accession>
<protein>
    <submittedName>
        <fullName evidence="9">Immunoglobulin superfamily member 9B</fullName>
    </submittedName>
</protein>
<feature type="domain" description="Ig-like" evidence="7">
    <location>
        <begin position="229"/>
        <end position="316"/>
    </location>
</feature>
<evidence type="ECO:0000256" key="6">
    <source>
        <dbReference type="SAM" id="SignalP"/>
    </source>
</evidence>
<feature type="region of interest" description="Disordered" evidence="4">
    <location>
        <begin position="1129"/>
        <end position="1153"/>
    </location>
</feature>
<dbReference type="PANTHER" id="PTHR44170">
    <property type="entry name" value="PROTEIN SIDEKICK"/>
    <property type="match status" value="1"/>
</dbReference>
<dbReference type="SUPFAM" id="SSF49265">
    <property type="entry name" value="Fibronectin type III"/>
    <property type="match status" value="1"/>
</dbReference>
<keyword evidence="5" id="KW-0472">Membrane</keyword>
<name>A0A3B3RLZ4_9TELE</name>
<reference evidence="9" key="2">
    <citation type="submission" date="2025-09" db="UniProtKB">
        <authorList>
            <consortium name="Ensembl"/>
        </authorList>
    </citation>
    <scope>IDENTIFICATION</scope>
</reference>
<dbReference type="Proteomes" id="UP000261540">
    <property type="component" value="Unplaced"/>
</dbReference>
<evidence type="ECO:0000256" key="5">
    <source>
        <dbReference type="SAM" id="Phobius"/>
    </source>
</evidence>
<dbReference type="Ensembl" id="ENSPKIT00000035576.1">
    <property type="protein sequence ID" value="ENSPKIP00000018746.1"/>
    <property type="gene ID" value="ENSPKIG00000004196.1"/>
</dbReference>
<evidence type="ECO:0000256" key="3">
    <source>
        <dbReference type="ARBA" id="ARBA00023319"/>
    </source>
</evidence>
<dbReference type="FunFam" id="2.60.40.10:FF:000245">
    <property type="entry name" value="protein turtle homolog B isoform X2"/>
    <property type="match status" value="1"/>
</dbReference>
<feature type="region of interest" description="Disordered" evidence="4">
    <location>
        <begin position="853"/>
        <end position="900"/>
    </location>
</feature>
<organism evidence="9 10">
    <name type="scientific">Paramormyrops kingsleyae</name>
    <dbReference type="NCBI Taxonomy" id="1676925"/>
    <lineage>
        <taxon>Eukaryota</taxon>
        <taxon>Metazoa</taxon>
        <taxon>Chordata</taxon>
        <taxon>Craniata</taxon>
        <taxon>Vertebrata</taxon>
        <taxon>Euteleostomi</taxon>
        <taxon>Actinopterygii</taxon>
        <taxon>Neopterygii</taxon>
        <taxon>Teleostei</taxon>
        <taxon>Osteoglossocephala</taxon>
        <taxon>Osteoglossomorpha</taxon>
        <taxon>Osteoglossiformes</taxon>
        <taxon>Mormyridae</taxon>
        <taxon>Paramormyrops</taxon>
    </lineage>
</organism>
<dbReference type="SMART" id="SM00406">
    <property type="entry name" value="IGv"/>
    <property type="match status" value="2"/>
</dbReference>
<feature type="compositionally biased region" description="Polar residues" evidence="4">
    <location>
        <begin position="1131"/>
        <end position="1141"/>
    </location>
</feature>
<dbReference type="AlphaFoldDB" id="A0A3B3RLZ4"/>
<dbReference type="PROSITE" id="PS50835">
    <property type="entry name" value="IG_LIKE"/>
    <property type="match status" value="5"/>
</dbReference>
<dbReference type="Pfam" id="PF00041">
    <property type="entry name" value="fn3"/>
    <property type="match status" value="2"/>
</dbReference>
<dbReference type="InterPro" id="IPR013783">
    <property type="entry name" value="Ig-like_fold"/>
</dbReference>
<dbReference type="InterPro" id="IPR013106">
    <property type="entry name" value="Ig_V-set"/>
</dbReference>
<evidence type="ECO:0000313" key="10">
    <source>
        <dbReference type="Proteomes" id="UP000261540"/>
    </source>
</evidence>
<dbReference type="InterPro" id="IPR003598">
    <property type="entry name" value="Ig_sub2"/>
</dbReference>
<dbReference type="SMART" id="SM00408">
    <property type="entry name" value="IGc2"/>
    <property type="match status" value="5"/>
</dbReference>
<reference evidence="9" key="1">
    <citation type="submission" date="2025-08" db="UniProtKB">
        <authorList>
            <consortium name="Ensembl"/>
        </authorList>
    </citation>
    <scope>IDENTIFICATION</scope>
</reference>
<dbReference type="FunFam" id="2.60.40.10:FF:000323">
    <property type="entry name" value="Immunoglobulin superfamily member 9B"/>
    <property type="match status" value="1"/>
</dbReference>
<keyword evidence="5" id="KW-0812">Transmembrane</keyword>
<dbReference type="Pfam" id="PF07686">
    <property type="entry name" value="V-set"/>
    <property type="match status" value="1"/>
</dbReference>
<dbReference type="InterPro" id="IPR036116">
    <property type="entry name" value="FN3_sf"/>
</dbReference>
<sequence>MIWYVVVLIACVFSAEGSSKQGPRIAREEPRFVTVRAGETVVLGCDVSWPLSGPQPAYVVEWFRSSVPMPFFISFRFYPPHVDPEYAGRVTLQGKASLRIEQVRSADQGWYECRVLVLEQQTDPFQNGSWVHLTVKAPPTFTGTPPQYVEAREGGSVTLSCAAVGNPKPVVSWQREGKRLGDSDKYQVTDGQLTVVSLLREDGGVYACHAHSPQGEAIHSTHLLIQGSPFIVTPPKNITVNISQNAFFTCQAEAYPANLTYTWFWEEDNVYFKNDLKLRVRILIDGTLIIFRVKPEDAGKYTCTPSNSLGLSPTASAHLVVQYPARVINMPTVIYVPKKMTGYIRCPTDASPPVTWVKWEKNGFPLRIEKHPGWSLTEDGSIRVTEVTEESVGTYTCMPYNILGTTGRSLPAKLVLKDPPYFSVRPGPEYRQDAGKQLLIPCAASGDPEVPTITWRKVGKPSVSKHSVLPNGSLQFHSVSKDDHGEWECVATNVVTSITASTHLLVAGTSPHSPVNLRVSPAMTSANVSWEPGYDGGFEQTFSVWVKKTRLGPHDWQSTPAGAHTSLLIQGLEPHMSYQFSVLALNKLGTGPFSEVVTATTLAFPKTTPEPLVLLTPPRCLIANRTQQGILLAWLPPANHTSPIERYIMELRLGDRWEVLDEAIPAGVTELLARDLVQETWYEFRVMAVMDDLISESSNVVGVSSTEIALPPEVAEEGLARPVVAGVVATLCFLAAAVLFSTLAAYFVNKQRRQKLKRKPDPPLSITHCRKSVEAASSSGKASPESPRSVGPPAAKEGPAEREVSKPATAAKPEPALPIELISRGPDGRFVMEPPFQPGRIQGFPFVEESDQYPEFRQSDEENDDPPPMPSAVTMLRLSPVSSSQESYGQPPAYSPHPQSPMTGVSLIESPAQNGGGLQPITLPQGPYRAYTSRPGALELPSTFYMPESSPGSSAMSSPPLLHEARYIQAGLLEESFVSEIQPFGPRSSPLLPFAPLSGPQLFFPPHPHFRLCPDLPEPSLPVPHIAPPEHLQPSFFQVPSFPGPMLLEPPVGPQAQAPSRALRSIAQEAQLPGQLRHTSNGMGVLVLPSPAPQLAVDLPWWPPRPQLSPRVMRRADVTLGQVLLRPSCLSPLTQSPSKSHQGPPESFVRPRPRPALTLLPIRPELGAVALPPPTSESPTPPRATPTCQASMVLGTSCPPQSPSLPKDGSETFEQMASQRRTDEEGQSSK</sequence>
<dbReference type="InterPro" id="IPR003599">
    <property type="entry name" value="Ig_sub"/>
</dbReference>
<dbReference type="InterPro" id="IPR036179">
    <property type="entry name" value="Ig-like_dom_sf"/>
</dbReference>
<keyword evidence="3" id="KW-0393">Immunoglobulin domain</keyword>
<evidence type="ECO:0000259" key="8">
    <source>
        <dbReference type="PROSITE" id="PS50853"/>
    </source>
</evidence>
<keyword evidence="2" id="KW-1015">Disulfide bond</keyword>
<proteinExistence type="predicted"/>
<feature type="domain" description="Ig-like" evidence="7">
    <location>
        <begin position="23"/>
        <end position="115"/>
    </location>
</feature>
<dbReference type="GeneTree" id="ENSGT00940000155900"/>
<feature type="transmembrane region" description="Helical" evidence="5">
    <location>
        <begin position="723"/>
        <end position="748"/>
    </location>
</feature>
<dbReference type="SUPFAM" id="SSF48726">
    <property type="entry name" value="Immunoglobulin"/>
    <property type="match status" value="5"/>
</dbReference>